<dbReference type="GO" id="GO:0030570">
    <property type="term" value="F:pectate lyase activity"/>
    <property type="evidence" value="ECO:0007669"/>
    <property type="project" value="UniProtKB-EC"/>
</dbReference>
<dbReference type="PANTHER" id="PTHR42970:SF1">
    <property type="entry name" value="PECTATE LYASE C-RELATED"/>
    <property type="match status" value="1"/>
</dbReference>
<proteinExistence type="predicted"/>
<dbReference type="UniPathway" id="UPA00545">
    <property type="reaction ID" value="UER00824"/>
</dbReference>
<dbReference type="InterPro" id="IPR052063">
    <property type="entry name" value="Polysaccharide_Lyase_1"/>
</dbReference>
<dbReference type="EMBL" id="JWLW01000023">
    <property type="protein sequence ID" value="KHT50723.1"/>
    <property type="molecule type" value="Genomic_DNA"/>
</dbReference>
<dbReference type="OrthoDB" id="8737820at2"/>
<dbReference type="InterPro" id="IPR011050">
    <property type="entry name" value="Pectin_lyase_fold/virulence"/>
</dbReference>
<dbReference type="SMR" id="A0A0B3Y5D6"/>
<dbReference type="PANTHER" id="PTHR42970">
    <property type="entry name" value="PECTATE LYASE C-RELATED"/>
    <property type="match status" value="1"/>
</dbReference>
<organism evidence="5 6">
    <name type="scientific">Alteromonas marina</name>
    <dbReference type="NCBI Taxonomy" id="203795"/>
    <lineage>
        <taxon>Bacteria</taxon>
        <taxon>Pseudomonadati</taxon>
        <taxon>Pseudomonadota</taxon>
        <taxon>Gammaproteobacteria</taxon>
        <taxon>Alteromonadales</taxon>
        <taxon>Alteromonadaceae</taxon>
        <taxon>Alteromonas/Salinimonas group</taxon>
        <taxon>Alteromonas</taxon>
    </lineage>
</organism>
<dbReference type="AlphaFoldDB" id="A0A0B3Y5D6"/>
<evidence type="ECO:0000313" key="6">
    <source>
        <dbReference type="Proteomes" id="UP000031197"/>
    </source>
</evidence>
<dbReference type="RefSeq" id="WP_039221556.1">
    <property type="nucleotide sequence ID" value="NZ_JWLW01000023.1"/>
</dbReference>
<keyword evidence="6" id="KW-1185">Reference proteome</keyword>
<dbReference type="Proteomes" id="UP000031197">
    <property type="component" value="Unassembled WGS sequence"/>
</dbReference>
<evidence type="ECO:0000256" key="2">
    <source>
        <dbReference type="ARBA" id="ARBA00022729"/>
    </source>
</evidence>
<keyword evidence="3" id="KW-0325">Glycoprotein</keyword>
<accession>A0A0B3Y5D6</accession>
<evidence type="ECO:0000256" key="1">
    <source>
        <dbReference type="ARBA" id="ARBA00022723"/>
    </source>
</evidence>
<dbReference type="SUPFAM" id="SSF51126">
    <property type="entry name" value="Pectin lyase-like"/>
    <property type="match status" value="1"/>
</dbReference>
<evidence type="ECO:0000256" key="3">
    <source>
        <dbReference type="ARBA" id="ARBA00023180"/>
    </source>
</evidence>
<keyword evidence="2 4" id="KW-0732">Signal</keyword>
<dbReference type="GO" id="GO:0046872">
    <property type="term" value="F:metal ion binding"/>
    <property type="evidence" value="ECO:0007669"/>
    <property type="project" value="UniProtKB-KW"/>
</dbReference>
<keyword evidence="5" id="KW-0456">Lyase</keyword>
<protein>
    <submittedName>
        <fullName evidence="5">Pectate lyase C</fullName>
    </submittedName>
</protein>
<dbReference type="InterPro" id="IPR018082">
    <property type="entry name" value="AmbAllergen"/>
</dbReference>
<sequence length="440" mass="48663">MKHKSIQFLVAIVLLFVLTNCHAQPLAFEGALGFGKYTQGGNQGKVLVVNSLSDNARSPQEGTLRWAVAQDYPRLIVFNVSGVIVLEKDLEIKHDNVTIAGQTSPHGIVVSGASTSVEANQVIIRHMRFRPGKDSKEGDAVTVRNTTDVIIDHCSLSWSKDEVGSFYNNQRFTLQNSILSESLNNAGHHKGSHGYGGIWGGSNASFLRNILVNHTSRNPRINGWRLNPPYPQQQEFVDIRNNVIANWQKNSAYGGENGIANLVGNVYAPGPATKKIWFFQLWDDKESLTRLYVAENLMKGHSDMSSDNSKGIDVKSAKAGSEKEKAVLARSLSNAPFHQDKIDELGDAQLTTQQTWASLIESKQVGANLTRAGKGLDPVDERIITQIQHNQYNSKNGIIDSELDVIDWTNYRNYFTADTAPPLTFHEENSWRVLAGIPTL</sequence>
<dbReference type="InterPro" id="IPR012334">
    <property type="entry name" value="Pectin_lyas_fold"/>
</dbReference>
<feature type="signal peptide" evidence="4">
    <location>
        <begin position="1"/>
        <end position="23"/>
    </location>
</feature>
<comment type="caution">
    <text evidence="5">The sequence shown here is derived from an EMBL/GenBank/DDBJ whole genome shotgun (WGS) entry which is preliminary data.</text>
</comment>
<evidence type="ECO:0000256" key="4">
    <source>
        <dbReference type="SAM" id="SignalP"/>
    </source>
</evidence>
<feature type="chain" id="PRO_5002083521" evidence="4">
    <location>
        <begin position="24"/>
        <end position="440"/>
    </location>
</feature>
<dbReference type="GO" id="GO:0045490">
    <property type="term" value="P:pectin catabolic process"/>
    <property type="evidence" value="ECO:0007669"/>
    <property type="project" value="UniProtKB-UniPathway"/>
</dbReference>
<reference evidence="5 6" key="1">
    <citation type="submission" date="2014-12" db="EMBL/GenBank/DDBJ databases">
        <title>Genome sequencing of Alteromonas marina AD001.</title>
        <authorList>
            <person name="Adrian T.G.S."/>
            <person name="Chan K.G."/>
        </authorList>
    </citation>
    <scope>NUCLEOTIDE SEQUENCE [LARGE SCALE GENOMIC DNA]</scope>
    <source>
        <strain evidence="5 6">AD001</strain>
    </source>
</reference>
<dbReference type="PRINTS" id="PR00807">
    <property type="entry name" value="AMBALLERGEN"/>
</dbReference>
<keyword evidence="1" id="KW-0479">Metal-binding</keyword>
<dbReference type="Gene3D" id="2.160.20.10">
    <property type="entry name" value="Single-stranded right-handed beta-helix, Pectin lyase-like"/>
    <property type="match status" value="1"/>
</dbReference>
<gene>
    <name evidence="5" type="ORF">RJ41_13150</name>
</gene>
<evidence type="ECO:0000313" key="5">
    <source>
        <dbReference type="EMBL" id="KHT50723.1"/>
    </source>
</evidence>
<name>A0A0B3Y5D6_9ALTE</name>